<comment type="similarity">
    <text evidence="4">Belongs to the PEP-utilizing enzyme family.</text>
</comment>
<comment type="cofactor">
    <cofactor evidence="1">
        <name>Mg(2+)</name>
        <dbReference type="ChEBI" id="CHEBI:18420"/>
    </cofactor>
</comment>
<keyword evidence="18" id="KW-1185">Reference proteome</keyword>
<evidence type="ECO:0000259" key="16">
    <source>
        <dbReference type="Pfam" id="PF01326"/>
    </source>
</evidence>
<keyword evidence="8" id="KW-0479">Metal-binding</keyword>
<dbReference type="SUPFAM" id="SSF56059">
    <property type="entry name" value="Glutathione synthetase ATP-binding domain-like"/>
    <property type="match status" value="1"/>
</dbReference>
<gene>
    <name evidence="17" type="ORF">HNQ81_002036</name>
</gene>
<evidence type="ECO:0000256" key="8">
    <source>
        <dbReference type="ARBA" id="ARBA00022723"/>
    </source>
</evidence>
<dbReference type="Pfam" id="PF01326">
    <property type="entry name" value="PPDK_N"/>
    <property type="match status" value="1"/>
</dbReference>
<dbReference type="InterPro" id="IPR008279">
    <property type="entry name" value="PEP-util_enz_mobile_dom"/>
</dbReference>
<feature type="domain" description="PEP-utilising enzyme mobile" evidence="15">
    <location>
        <begin position="470"/>
        <end position="539"/>
    </location>
</feature>
<name>A0A840URM7_9BACT</name>
<dbReference type="Pfam" id="PF00391">
    <property type="entry name" value="PEP-utilizers"/>
    <property type="match status" value="1"/>
</dbReference>
<protein>
    <recommendedName>
        <fullName evidence="6">Phosphoenolpyruvate synthase</fullName>
        <ecNumber evidence="5">2.7.9.2</ecNumber>
    </recommendedName>
    <alternativeName>
        <fullName evidence="13">Pyruvate, water dikinase</fullName>
    </alternativeName>
</protein>
<dbReference type="InterPro" id="IPR002192">
    <property type="entry name" value="PPDK_AMP/ATP-bd"/>
</dbReference>
<evidence type="ECO:0000256" key="7">
    <source>
        <dbReference type="ARBA" id="ARBA00022679"/>
    </source>
</evidence>
<keyword evidence="7 17" id="KW-0808">Transferase</keyword>
<evidence type="ECO:0000256" key="14">
    <source>
        <dbReference type="ARBA" id="ARBA00047700"/>
    </source>
</evidence>
<dbReference type="PANTHER" id="PTHR43030">
    <property type="entry name" value="PHOSPHOENOLPYRUVATE SYNTHASE"/>
    <property type="match status" value="1"/>
</dbReference>
<dbReference type="Proteomes" id="UP000539642">
    <property type="component" value="Unassembled WGS sequence"/>
</dbReference>
<evidence type="ECO:0000313" key="18">
    <source>
        <dbReference type="Proteomes" id="UP000539642"/>
    </source>
</evidence>
<dbReference type="Gene3D" id="3.30.1490.20">
    <property type="entry name" value="ATP-grasp fold, A domain"/>
    <property type="match status" value="1"/>
</dbReference>
<keyword evidence="10 17" id="KW-0418">Kinase</keyword>
<dbReference type="EMBL" id="JACHEO010000010">
    <property type="protein sequence ID" value="MBB5348305.1"/>
    <property type="molecule type" value="Genomic_DNA"/>
</dbReference>
<keyword evidence="17" id="KW-0670">Pyruvate</keyword>
<dbReference type="InterPro" id="IPR036637">
    <property type="entry name" value="Phosphohistidine_dom_sf"/>
</dbReference>
<reference evidence="17 18" key="1">
    <citation type="submission" date="2020-08" db="EMBL/GenBank/DDBJ databases">
        <title>Genomic Encyclopedia of Type Strains, Phase IV (KMG-IV): sequencing the most valuable type-strain genomes for metagenomic binning, comparative biology and taxonomic classification.</title>
        <authorList>
            <person name="Goeker M."/>
        </authorList>
    </citation>
    <scope>NUCLEOTIDE SEQUENCE [LARGE SCALE GENOMIC DNA]</scope>
    <source>
        <strain evidence="17 18">DSM 28570</strain>
    </source>
</reference>
<dbReference type="GO" id="GO:0006094">
    <property type="term" value="P:gluconeogenesis"/>
    <property type="evidence" value="ECO:0007669"/>
    <property type="project" value="UniProtKB-UniPathway"/>
</dbReference>
<dbReference type="GO" id="GO:0046872">
    <property type="term" value="F:metal ion binding"/>
    <property type="evidence" value="ECO:0007669"/>
    <property type="project" value="UniProtKB-KW"/>
</dbReference>
<evidence type="ECO:0000256" key="12">
    <source>
        <dbReference type="ARBA" id="ARBA00022842"/>
    </source>
</evidence>
<dbReference type="GO" id="GO:0008986">
    <property type="term" value="F:pyruvate, water dikinase activity"/>
    <property type="evidence" value="ECO:0007669"/>
    <property type="project" value="UniProtKB-EC"/>
</dbReference>
<keyword evidence="9" id="KW-0547">Nucleotide-binding</keyword>
<organism evidence="17 18">
    <name type="scientific">Desulfoprunum benzoelyticum</name>
    <dbReference type="NCBI Taxonomy" id="1506996"/>
    <lineage>
        <taxon>Bacteria</taxon>
        <taxon>Pseudomonadati</taxon>
        <taxon>Thermodesulfobacteriota</taxon>
        <taxon>Desulfobulbia</taxon>
        <taxon>Desulfobulbales</taxon>
        <taxon>Desulfobulbaceae</taxon>
        <taxon>Desulfoprunum</taxon>
    </lineage>
</organism>
<comment type="pathway">
    <text evidence="3">Carbohydrate biosynthesis; gluconeogenesis.</text>
</comment>
<dbReference type="SUPFAM" id="SSF52009">
    <property type="entry name" value="Phosphohistidine domain"/>
    <property type="match status" value="1"/>
</dbReference>
<dbReference type="EC" id="2.7.9.2" evidence="5"/>
<evidence type="ECO:0000256" key="2">
    <source>
        <dbReference type="ARBA" id="ARBA00002988"/>
    </source>
</evidence>
<evidence type="ECO:0000256" key="13">
    <source>
        <dbReference type="ARBA" id="ARBA00033470"/>
    </source>
</evidence>
<proteinExistence type="inferred from homology"/>
<comment type="catalytic activity">
    <reaction evidence="14">
        <text>pyruvate + ATP + H2O = phosphoenolpyruvate + AMP + phosphate + 2 H(+)</text>
        <dbReference type="Rhea" id="RHEA:11364"/>
        <dbReference type="ChEBI" id="CHEBI:15361"/>
        <dbReference type="ChEBI" id="CHEBI:15377"/>
        <dbReference type="ChEBI" id="CHEBI:15378"/>
        <dbReference type="ChEBI" id="CHEBI:30616"/>
        <dbReference type="ChEBI" id="CHEBI:43474"/>
        <dbReference type="ChEBI" id="CHEBI:58702"/>
        <dbReference type="ChEBI" id="CHEBI:456215"/>
        <dbReference type="EC" id="2.7.9.2"/>
    </reaction>
</comment>
<keyword evidence="12" id="KW-0460">Magnesium</keyword>
<evidence type="ECO:0000313" key="17">
    <source>
        <dbReference type="EMBL" id="MBB5348305.1"/>
    </source>
</evidence>
<dbReference type="Gene3D" id="3.30.470.20">
    <property type="entry name" value="ATP-grasp fold, B domain"/>
    <property type="match status" value="1"/>
</dbReference>
<comment type="function">
    <text evidence="2">Catalyzes the phosphorylation of pyruvate to phosphoenolpyruvate.</text>
</comment>
<comment type="caution">
    <text evidence="17">The sequence shown here is derived from an EMBL/GenBank/DDBJ whole genome shotgun (WGS) entry which is preliminary data.</text>
</comment>
<dbReference type="InterPro" id="IPR013815">
    <property type="entry name" value="ATP_grasp_subdomain_1"/>
</dbReference>
<sequence>MQRIVSFFRNMFSPVQEQRLSPEELRDAFRKRYANFRSLLTANNNALQAMAELEKLYYGSKGYRMAVVRSKITTILVNVYKMISNLLAMSDGKYKDLETVFERISQDIENIVERRPVLHQGPMVLPLDEVKREVRDQVGEKMANLGEVGAIDGLVIPKGFVLTASATRHFLTDANLAEINRRLQVLDPDNLEDLYRTCEEIQKMVRESPLPPDLEELLYVHYARLERGTVPHCRVALRSSALGEDTAGVSFAGLYRTILNVDRDSLVAAYKEIVASKYGARAISYRRKRGYRHEDIEMCVGCLVMVDSLVSGVTYSRDPGEEESEVIRINATAGIAKGVVDGTTITDLYLVSRETPHAVVYREMRQDQTASALTYGQIKKLAEAALRLEQHFGAPQDIEWSIDHQGTLHILQSRPMLTVKVEDSDDDDNRTPQVEEGGEAPFMLGGICASAGIASGPIFRVDTTETMRRFPEGAVLVLEHPLPDWAPLLSRATAVIAEHGSEAGHLATVSREFGIPALFSLPGAMAGLVDGEIITVNAGSRAIYRGRREDLLRRRTVRKDIMAGSPVQRIVTEILQHVTPLNLNDPASPQFKPSWCETLHDITRFCHEKSVSEMFNFGQRHGFDQAAAKRLVGKVPLEWWVIDLADGFREGINIEEKTVRIEDIVSVPMLAIWKGISAFPWQGPPPVSVRGFGSIIFQSTMRPELDPAVASALTVKNYFLISENFCNLSVRLGYHYAMIEAYLSDLLTESYVTFRFKGGAADLGRKAVRARLLADVLETYEFRIELESDSLLATLKKKPTEYLKQRLQILGYLTLHARQLDMVMNNSGTVGQYRDKFIADIEEMLACCTTPIFGESGHAGEQETAAR</sequence>
<evidence type="ECO:0000256" key="6">
    <source>
        <dbReference type="ARBA" id="ARBA00021623"/>
    </source>
</evidence>
<evidence type="ECO:0000256" key="10">
    <source>
        <dbReference type="ARBA" id="ARBA00022777"/>
    </source>
</evidence>
<keyword evidence="11" id="KW-0067">ATP-binding</keyword>
<dbReference type="UniPathway" id="UPA00138"/>
<evidence type="ECO:0000256" key="3">
    <source>
        <dbReference type="ARBA" id="ARBA00004742"/>
    </source>
</evidence>
<dbReference type="AlphaFoldDB" id="A0A840URM7"/>
<dbReference type="GO" id="GO:0005524">
    <property type="term" value="F:ATP binding"/>
    <property type="evidence" value="ECO:0007669"/>
    <property type="project" value="UniProtKB-KW"/>
</dbReference>
<feature type="domain" description="Pyruvate phosphate dikinase AMP/ATP-binding" evidence="16">
    <location>
        <begin position="136"/>
        <end position="424"/>
    </location>
</feature>
<evidence type="ECO:0000256" key="9">
    <source>
        <dbReference type="ARBA" id="ARBA00022741"/>
    </source>
</evidence>
<evidence type="ECO:0000256" key="11">
    <source>
        <dbReference type="ARBA" id="ARBA00022840"/>
    </source>
</evidence>
<evidence type="ECO:0000259" key="15">
    <source>
        <dbReference type="Pfam" id="PF00391"/>
    </source>
</evidence>
<evidence type="ECO:0000256" key="5">
    <source>
        <dbReference type="ARBA" id="ARBA00011996"/>
    </source>
</evidence>
<dbReference type="InterPro" id="IPR006319">
    <property type="entry name" value="PEP_synth"/>
</dbReference>
<dbReference type="PANTHER" id="PTHR43030:SF1">
    <property type="entry name" value="PHOSPHOENOLPYRUVATE SYNTHASE"/>
    <property type="match status" value="1"/>
</dbReference>
<dbReference type="RefSeq" id="WP_183350909.1">
    <property type="nucleotide sequence ID" value="NZ_JACHEO010000010.1"/>
</dbReference>
<evidence type="ECO:0000256" key="1">
    <source>
        <dbReference type="ARBA" id="ARBA00001946"/>
    </source>
</evidence>
<accession>A0A840URM7</accession>
<dbReference type="Gene3D" id="3.50.30.10">
    <property type="entry name" value="Phosphohistidine domain"/>
    <property type="match status" value="1"/>
</dbReference>
<evidence type="ECO:0000256" key="4">
    <source>
        <dbReference type="ARBA" id="ARBA00007837"/>
    </source>
</evidence>